<accession>F0W2G7</accession>
<dbReference type="EMBL" id="FR824055">
    <property type="protein sequence ID" value="CCA15253.1"/>
    <property type="molecule type" value="Genomic_DNA"/>
</dbReference>
<keyword evidence="2" id="KW-0347">Helicase</keyword>
<protein>
    <submittedName>
        <fullName evidence="2">PremRNAsplicing factor ATPdependent RNA helicase put</fullName>
    </submittedName>
</protein>
<name>F0W2G7_9STRA</name>
<sequence length="204" mass="24342">MRHPSIWVIFEAHAKMKYKEDSKSARYIQAKFMVAERIPIVRNVTDKPIGRAATTFEFRNDVVGYFRNDRELHEKLEPIRELSQEEYLKKHEEKELDLLESQLKDEEVLFEDDQDRVDGYQMPESYEEVEVEGNRVHTTVKILIEPDEQAEVFRSEQDIWEDTQPKMAKTQLGAEDKQKVKKQEGDVQEYENMFEDHIEFISQQ</sequence>
<feature type="coiled-coil region" evidence="1">
    <location>
        <begin position="82"/>
        <end position="109"/>
    </location>
</feature>
<organism evidence="2">
    <name type="scientific">Albugo laibachii Nc14</name>
    <dbReference type="NCBI Taxonomy" id="890382"/>
    <lineage>
        <taxon>Eukaryota</taxon>
        <taxon>Sar</taxon>
        <taxon>Stramenopiles</taxon>
        <taxon>Oomycota</taxon>
        <taxon>Peronosporomycetes</taxon>
        <taxon>Albuginales</taxon>
        <taxon>Albuginaceae</taxon>
        <taxon>Albugo</taxon>
    </lineage>
</organism>
<dbReference type="GO" id="GO:0004386">
    <property type="term" value="F:helicase activity"/>
    <property type="evidence" value="ECO:0007669"/>
    <property type="project" value="UniProtKB-KW"/>
</dbReference>
<evidence type="ECO:0000256" key="1">
    <source>
        <dbReference type="SAM" id="Coils"/>
    </source>
</evidence>
<dbReference type="HOGENOM" id="CLU_1345311_0_0_1"/>
<evidence type="ECO:0000313" key="2">
    <source>
        <dbReference type="EMBL" id="CCA15253.1"/>
    </source>
</evidence>
<keyword evidence="1" id="KW-0175">Coiled coil</keyword>
<keyword evidence="2" id="KW-0067">ATP-binding</keyword>
<reference evidence="2" key="1">
    <citation type="journal article" date="2011" name="PLoS Biol.">
        <title>Gene gain and loss during evolution of obligate parasitism in the white rust pathogen of Arabidopsis thaliana.</title>
        <authorList>
            <person name="Kemen E."/>
            <person name="Gardiner A."/>
            <person name="Schultz-Larsen T."/>
            <person name="Kemen A.C."/>
            <person name="Balmuth A.L."/>
            <person name="Robert-Seilaniantz A."/>
            <person name="Bailey K."/>
            <person name="Holub E."/>
            <person name="Studholme D.J."/>
            <person name="Maclean D."/>
            <person name="Jones J.D."/>
        </authorList>
    </citation>
    <scope>NUCLEOTIDE SEQUENCE</scope>
</reference>
<keyword evidence="2" id="KW-0378">Hydrolase</keyword>
<gene>
    <name evidence="2" type="primary">AlNc14C10G1218</name>
    <name evidence="2" type="ORF">ALNC14_013960</name>
</gene>
<dbReference type="AlphaFoldDB" id="F0W2G7"/>
<proteinExistence type="predicted"/>
<keyword evidence="2" id="KW-0547">Nucleotide-binding</keyword>
<reference evidence="2" key="2">
    <citation type="submission" date="2011-02" db="EMBL/GenBank/DDBJ databases">
        <authorList>
            <person name="MacLean D."/>
        </authorList>
    </citation>
    <scope>NUCLEOTIDE SEQUENCE</scope>
</reference>